<dbReference type="GO" id="GO:0008270">
    <property type="term" value="F:zinc ion binding"/>
    <property type="evidence" value="ECO:0007669"/>
    <property type="project" value="InterPro"/>
</dbReference>
<dbReference type="FunFam" id="3.40.50.720:FF:000003">
    <property type="entry name" value="S-(hydroxymethyl)glutathione dehydrogenase"/>
    <property type="match status" value="1"/>
</dbReference>
<dbReference type="eggNOG" id="KOG0022">
    <property type="taxonomic scope" value="Eukaryota"/>
</dbReference>
<keyword evidence="4" id="KW-0560">Oxidoreductase</keyword>
<dbReference type="Pfam" id="PF00107">
    <property type="entry name" value="ADH_zinc_N"/>
    <property type="match status" value="1"/>
</dbReference>
<feature type="domain" description="Alcohol dehydrogenase-like N-terminal" evidence="8">
    <location>
        <begin position="34"/>
        <end position="164"/>
    </location>
</feature>
<dbReference type="STRING" id="32264.T1L2G1"/>
<evidence type="ECO:0000313" key="10">
    <source>
        <dbReference type="Proteomes" id="UP000015104"/>
    </source>
</evidence>
<organism evidence="9 10">
    <name type="scientific">Tetranychus urticae</name>
    <name type="common">Two-spotted spider mite</name>
    <dbReference type="NCBI Taxonomy" id="32264"/>
    <lineage>
        <taxon>Eukaryota</taxon>
        <taxon>Metazoa</taxon>
        <taxon>Ecdysozoa</taxon>
        <taxon>Arthropoda</taxon>
        <taxon>Chelicerata</taxon>
        <taxon>Arachnida</taxon>
        <taxon>Acari</taxon>
        <taxon>Acariformes</taxon>
        <taxon>Trombidiformes</taxon>
        <taxon>Prostigmata</taxon>
        <taxon>Eleutherengona</taxon>
        <taxon>Raphignathae</taxon>
        <taxon>Tetranychoidea</taxon>
        <taxon>Tetranychidae</taxon>
        <taxon>Tetranychus</taxon>
    </lineage>
</organism>
<accession>T1L2G1</accession>
<dbReference type="KEGG" id="tut:107369625"/>
<dbReference type="EMBL" id="CAEY01000947">
    <property type="status" value="NOT_ANNOTATED_CDS"/>
    <property type="molecule type" value="Genomic_DNA"/>
</dbReference>
<evidence type="ECO:0000259" key="7">
    <source>
        <dbReference type="Pfam" id="PF00107"/>
    </source>
</evidence>
<evidence type="ECO:0000256" key="6">
    <source>
        <dbReference type="RuleBase" id="RU361277"/>
    </source>
</evidence>
<proteinExistence type="inferred from homology"/>
<dbReference type="Proteomes" id="UP000015104">
    <property type="component" value="Unassembled WGS sequence"/>
</dbReference>
<keyword evidence="5" id="KW-0520">NAD</keyword>
<dbReference type="AlphaFoldDB" id="T1L2G1"/>
<evidence type="ECO:0000256" key="2">
    <source>
        <dbReference type="ARBA" id="ARBA00022723"/>
    </source>
</evidence>
<dbReference type="PANTHER" id="PTHR43880">
    <property type="entry name" value="ALCOHOL DEHYDROGENASE"/>
    <property type="match status" value="1"/>
</dbReference>
<feature type="domain" description="Alcohol dehydrogenase-like C-terminal" evidence="7">
    <location>
        <begin position="206"/>
        <end position="340"/>
    </location>
</feature>
<gene>
    <name evidence="9" type="primary">107369625</name>
</gene>
<dbReference type="OMA" id="PTHVAEC"/>
<dbReference type="InterPro" id="IPR013154">
    <property type="entry name" value="ADH-like_N"/>
</dbReference>
<protein>
    <recommendedName>
        <fullName evidence="11">Enoyl reductase (ER) domain-containing protein</fullName>
    </recommendedName>
</protein>
<evidence type="ECO:0000313" key="9">
    <source>
        <dbReference type="EnsemblMetazoa" id="tetur33g00810.1"/>
    </source>
</evidence>
<dbReference type="Gene3D" id="3.90.180.10">
    <property type="entry name" value="Medium-chain alcohol dehydrogenases, catalytic domain"/>
    <property type="match status" value="1"/>
</dbReference>
<dbReference type="PROSITE" id="PS00059">
    <property type="entry name" value="ADH_ZINC"/>
    <property type="match status" value="1"/>
</dbReference>
<evidence type="ECO:0000259" key="8">
    <source>
        <dbReference type="Pfam" id="PF08240"/>
    </source>
</evidence>
<evidence type="ECO:0000256" key="4">
    <source>
        <dbReference type="ARBA" id="ARBA00023002"/>
    </source>
</evidence>
<dbReference type="Pfam" id="PF08240">
    <property type="entry name" value="ADH_N"/>
    <property type="match status" value="1"/>
</dbReference>
<dbReference type="InterPro" id="IPR013149">
    <property type="entry name" value="ADH-like_C"/>
</dbReference>
<evidence type="ECO:0000256" key="3">
    <source>
        <dbReference type="ARBA" id="ARBA00022833"/>
    </source>
</evidence>
<dbReference type="HOGENOM" id="CLU_026673_14_0_1"/>
<dbReference type="InterPro" id="IPR011032">
    <property type="entry name" value="GroES-like_sf"/>
</dbReference>
<keyword evidence="3 6" id="KW-0862">Zinc</keyword>
<comment type="cofactor">
    <cofactor evidence="1 6">
        <name>Zn(2+)</name>
        <dbReference type="ChEBI" id="CHEBI:29105"/>
    </cofactor>
</comment>
<evidence type="ECO:0008006" key="11">
    <source>
        <dbReference type="Google" id="ProtNLM"/>
    </source>
</evidence>
<reference evidence="10" key="1">
    <citation type="submission" date="2011-08" db="EMBL/GenBank/DDBJ databases">
        <authorList>
            <person name="Rombauts S."/>
        </authorList>
    </citation>
    <scope>NUCLEOTIDE SEQUENCE</scope>
    <source>
        <strain evidence="10">London</strain>
    </source>
</reference>
<dbReference type="GO" id="GO:0051903">
    <property type="term" value="F:S-(hydroxymethyl)glutathione dehydrogenase [NAD(P)+] activity"/>
    <property type="evidence" value="ECO:0007669"/>
    <property type="project" value="TreeGrafter"/>
</dbReference>
<name>T1L2G1_TETUR</name>
<dbReference type="InterPro" id="IPR036291">
    <property type="entry name" value="NAD(P)-bd_dom_sf"/>
</dbReference>
<dbReference type="GO" id="GO:0046294">
    <property type="term" value="P:formaldehyde catabolic process"/>
    <property type="evidence" value="ECO:0007669"/>
    <property type="project" value="TreeGrafter"/>
</dbReference>
<dbReference type="EnsemblMetazoa" id="tetur33g00810.1">
    <property type="protein sequence ID" value="tetur33g00810.1"/>
    <property type="gene ID" value="tetur33g00810"/>
</dbReference>
<evidence type="ECO:0000256" key="5">
    <source>
        <dbReference type="ARBA" id="ARBA00023027"/>
    </source>
</evidence>
<reference evidence="9" key="2">
    <citation type="submission" date="2015-06" db="UniProtKB">
        <authorList>
            <consortium name="EnsemblMetazoa"/>
        </authorList>
    </citation>
    <scope>IDENTIFICATION</scope>
</reference>
<dbReference type="InterPro" id="IPR002328">
    <property type="entry name" value="ADH_Zn_CS"/>
</dbReference>
<dbReference type="PANTHER" id="PTHR43880:SF12">
    <property type="entry name" value="ALCOHOL DEHYDROGENASE CLASS-3"/>
    <property type="match status" value="1"/>
</dbReference>
<keyword evidence="10" id="KW-1185">Reference proteome</keyword>
<dbReference type="Gene3D" id="3.40.50.720">
    <property type="entry name" value="NAD(P)-binding Rossmann-like Domain"/>
    <property type="match status" value="1"/>
</dbReference>
<dbReference type="GO" id="GO:0005829">
    <property type="term" value="C:cytosol"/>
    <property type="evidence" value="ECO:0007669"/>
    <property type="project" value="TreeGrafter"/>
</dbReference>
<keyword evidence="2 6" id="KW-0479">Metal-binding</keyword>
<sequence>MGIGEPIECRAAVLWKSKGPLTIEQVTVKPPTGKEVRVKIVASGVCHSDLIDYAESGNAMGDSLFPYIPGHEGTGIVESIGEDVTKVQAGDKVFVMFFGRCGECPDCIRGLANYCMPSLMNAQITAGRDEPPFSVNGQPLYRFIGASTFSEYTLVEQDRVVKIERDVDLRRLCPLACGVPTGYGSAVNISGITKGTNVAIWGLGTLGLAAGLGASHREASMIIGVDLNSDKFKVAQKFGFTHFVNPKELEAGKTTVQAIKELTNGLGVDHTVCCVGATVAMKDAVDSLALKCTSRAALVGLPVPGAELAIPITTFLTGVTVTGGLYGGFKHEDIDGLVGLAEENKIDLDQFITSQRTLDEIKEAFDELTASKVLRTVIIMDPTYSF</sequence>
<evidence type="ECO:0000256" key="1">
    <source>
        <dbReference type="ARBA" id="ARBA00001947"/>
    </source>
</evidence>
<comment type="similarity">
    <text evidence="6">Belongs to the zinc-containing alcohol dehydrogenase family.</text>
</comment>
<dbReference type="SUPFAM" id="SSF51735">
    <property type="entry name" value="NAD(P)-binding Rossmann-fold domains"/>
    <property type="match status" value="1"/>
</dbReference>
<dbReference type="OrthoDB" id="6505840at2759"/>
<dbReference type="SUPFAM" id="SSF50129">
    <property type="entry name" value="GroES-like"/>
    <property type="match status" value="2"/>
</dbReference>